<comment type="caution">
    <text evidence="2">The sequence shown here is derived from an EMBL/GenBank/DDBJ whole genome shotgun (WGS) entry which is preliminary data.</text>
</comment>
<feature type="compositionally biased region" description="Basic and acidic residues" evidence="1">
    <location>
        <begin position="17"/>
        <end position="26"/>
    </location>
</feature>
<evidence type="ECO:0000313" key="3">
    <source>
        <dbReference type="Proteomes" id="UP000326396"/>
    </source>
</evidence>
<organism evidence="2 3">
    <name type="scientific">Mikania micrantha</name>
    <name type="common">bitter vine</name>
    <dbReference type="NCBI Taxonomy" id="192012"/>
    <lineage>
        <taxon>Eukaryota</taxon>
        <taxon>Viridiplantae</taxon>
        <taxon>Streptophyta</taxon>
        <taxon>Embryophyta</taxon>
        <taxon>Tracheophyta</taxon>
        <taxon>Spermatophyta</taxon>
        <taxon>Magnoliopsida</taxon>
        <taxon>eudicotyledons</taxon>
        <taxon>Gunneridae</taxon>
        <taxon>Pentapetalae</taxon>
        <taxon>asterids</taxon>
        <taxon>campanulids</taxon>
        <taxon>Asterales</taxon>
        <taxon>Asteraceae</taxon>
        <taxon>Asteroideae</taxon>
        <taxon>Heliantheae alliance</taxon>
        <taxon>Eupatorieae</taxon>
        <taxon>Mikania</taxon>
    </lineage>
</organism>
<feature type="region of interest" description="Disordered" evidence="1">
    <location>
        <begin position="1"/>
        <end position="39"/>
    </location>
</feature>
<gene>
    <name evidence="2" type="ORF">E3N88_25390</name>
</gene>
<dbReference type="EMBL" id="SZYD01000013">
    <property type="protein sequence ID" value="KAD4385222.1"/>
    <property type="molecule type" value="Genomic_DNA"/>
</dbReference>
<protein>
    <recommendedName>
        <fullName evidence="4">Reverse transcriptase zinc-binding domain-containing protein</fullName>
    </recommendedName>
</protein>
<feature type="compositionally biased region" description="Polar residues" evidence="1">
    <location>
        <begin position="27"/>
        <end position="39"/>
    </location>
</feature>
<dbReference type="OrthoDB" id="1221325at2759"/>
<reference evidence="2 3" key="1">
    <citation type="submission" date="2019-05" db="EMBL/GenBank/DDBJ databases">
        <title>Mikania micrantha, genome provides insights into the molecular mechanism of rapid growth.</title>
        <authorList>
            <person name="Liu B."/>
        </authorList>
    </citation>
    <scope>NUCLEOTIDE SEQUENCE [LARGE SCALE GENOMIC DNA]</scope>
    <source>
        <strain evidence="2">NLD-2019</strain>
        <tissue evidence="2">Leaf</tissue>
    </source>
</reference>
<proteinExistence type="predicted"/>
<dbReference type="Proteomes" id="UP000326396">
    <property type="component" value="Linkage Group LG3"/>
</dbReference>
<sequence>MAEFGGKGNGESQTARDNGELGDNRSDCTGNEGSIKTSTYPIQSSSSYVRQSIPPSFSIEGVRWFKGVHVKRTVIGVWKTIGNVNKHLLKAKVNIQEKLRCDVGKGNKVNFWTDSWLNVVPLCESHQEIFRLAKNKKAKVIENYYKVATKLNWEWVRDPSTKEEWEEVGSIIRLLGEVVFNDNEDKWYWQNDFGVEFSVKTCRGGGGGSRVDFVPELWNDCGICRSFVSKMHGGKDNMVADMQMGKDSLPNNL</sequence>
<name>A0A5N6N5K7_9ASTR</name>
<evidence type="ECO:0000256" key="1">
    <source>
        <dbReference type="SAM" id="MobiDB-lite"/>
    </source>
</evidence>
<evidence type="ECO:0008006" key="4">
    <source>
        <dbReference type="Google" id="ProtNLM"/>
    </source>
</evidence>
<dbReference type="PANTHER" id="PTHR36617">
    <property type="entry name" value="PROTEIN, PUTATIVE-RELATED"/>
    <property type="match status" value="1"/>
</dbReference>
<dbReference type="PANTHER" id="PTHR36617:SF15">
    <property type="entry name" value="REVERSE TRANSCRIPTASE ZINC-BINDING DOMAIN-CONTAINING PROTEIN"/>
    <property type="match status" value="1"/>
</dbReference>
<accession>A0A5N6N5K7</accession>
<evidence type="ECO:0000313" key="2">
    <source>
        <dbReference type="EMBL" id="KAD4385222.1"/>
    </source>
</evidence>
<dbReference type="AlphaFoldDB" id="A0A5N6N5K7"/>
<keyword evidence="3" id="KW-1185">Reference proteome</keyword>